<dbReference type="SMART" id="SM00345">
    <property type="entry name" value="HTH_GNTR"/>
    <property type="match status" value="1"/>
</dbReference>
<gene>
    <name evidence="5" type="ORF">FBZ89_102353</name>
</gene>
<dbReference type="EMBL" id="VITN01000002">
    <property type="protein sequence ID" value="TWB23596.1"/>
    <property type="molecule type" value="Genomic_DNA"/>
</dbReference>
<dbReference type="OrthoDB" id="9812645at2"/>
<evidence type="ECO:0000313" key="5">
    <source>
        <dbReference type="EMBL" id="TWB23596.1"/>
    </source>
</evidence>
<sequence>MAFARLAILPTYKVVSDTIEREILAGRLNAGDILPTETELADQFGVTRHTVREGIRILEQSGLVRREAGRRLYVAEPHYGDLAPRLSRAMVMQRVTFRELWEVSMDLEPSAAAHAAGRIDADRLAQLRANVEATEEAIAAGASIIPLDVAFHILVAEAAGNRALLLAREPVTQLFYPALERLFRHPKTSAVGPRRLVEAHRRIVEALADGDAAVAREWMRKHMVDFRRGYDTAGLDLDQALDPTAAPPAAPPPRR</sequence>
<dbReference type="PANTHER" id="PTHR43537">
    <property type="entry name" value="TRANSCRIPTIONAL REGULATOR, GNTR FAMILY"/>
    <property type="match status" value="1"/>
</dbReference>
<dbReference type="SMART" id="SM00895">
    <property type="entry name" value="FCD"/>
    <property type="match status" value="1"/>
</dbReference>
<feature type="domain" description="HTH gntR-type" evidence="4">
    <location>
        <begin position="9"/>
        <end position="77"/>
    </location>
</feature>
<organism evidence="5 6">
    <name type="scientific">Nitrospirillum amazonense</name>
    <dbReference type="NCBI Taxonomy" id="28077"/>
    <lineage>
        <taxon>Bacteria</taxon>
        <taxon>Pseudomonadati</taxon>
        <taxon>Pseudomonadota</taxon>
        <taxon>Alphaproteobacteria</taxon>
        <taxon>Rhodospirillales</taxon>
        <taxon>Azospirillaceae</taxon>
        <taxon>Nitrospirillum</taxon>
    </lineage>
</organism>
<dbReference type="Gene3D" id="1.10.10.10">
    <property type="entry name" value="Winged helix-like DNA-binding domain superfamily/Winged helix DNA-binding domain"/>
    <property type="match status" value="1"/>
</dbReference>
<dbReference type="SUPFAM" id="SSF48008">
    <property type="entry name" value="GntR ligand-binding domain-like"/>
    <property type="match status" value="1"/>
</dbReference>
<keyword evidence="3" id="KW-0804">Transcription</keyword>
<keyword evidence="2" id="KW-0238">DNA-binding</keyword>
<dbReference type="PANTHER" id="PTHR43537:SF5">
    <property type="entry name" value="UXU OPERON TRANSCRIPTIONAL REGULATOR"/>
    <property type="match status" value="1"/>
</dbReference>
<name>A0A560FPN9_9PROT</name>
<evidence type="ECO:0000313" key="6">
    <source>
        <dbReference type="Proteomes" id="UP000319859"/>
    </source>
</evidence>
<dbReference type="PRINTS" id="PR00035">
    <property type="entry name" value="HTHGNTR"/>
</dbReference>
<dbReference type="InterPro" id="IPR008920">
    <property type="entry name" value="TF_FadR/GntR_C"/>
</dbReference>
<evidence type="ECO:0000256" key="1">
    <source>
        <dbReference type="ARBA" id="ARBA00023015"/>
    </source>
</evidence>
<dbReference type="InterPro" id="IPR000524">
    <property type="entry name" value="Tscrpt_reg_HTH_GntR"/>
</dbReference>
<evidence type="ECO:0000256" key="3">
    <source>
        <dbReference type="ARBA" id="ARBA00023163"/>
    </source>
</evidence>
<evidence type="ECO:0000259" key="4">
    <source>
        <dbReference type="PROSITE" id="PS50949"/>
    </source>
</evidence>
<dbReference type="InterPro" id="IPR036388">
    <property type="entry name" value="WH-like_DNA-bd_sf"/>
</dbReference>
<dbReference type="InterPro" id="IPR011711">
    <property type="entry name" value="GntR_C"/>
</dbReference>
<dbReference type="GO" id="GO:0003700">
    <property type="term" value="F:DNA-binding transcription factor activity"/>
    <property type="evidence" value="ECO:0007669"/>
    <property type="project" value="InterPro"/>
</dbReference>
<dbReference type="CDD" id="cd07377">
    <property type="entry name" value="WHTH_GntR"/>
    <property type="match status" value="1"/>
</dbReference>
<evidence type="ECO:0000256" key="2">
    <source>
        <dbReference type="ARBA" id="ARBA00023125"/>
    </source>
</evidence>
<dbReference type="RefSeq" id="WP_145748780.1">
    <property type="nucleotide sequence ID" value="NZ_VITN01000002.1"/>
</dbReference>
<dbReference type="Pfam" id="PF00392">
    <property type="entry name" value="GntR"/>
    <property type="match status" value="1"/>
</dbReference>
<dbReference type="PROSITE" id="PS50949">
    <property type="entry name" value="HTH_GNTR"/>
    <property type="match status" value="1"/>
</dbReference>
<dbReference type="InterPro" id="IPR036390">
    <property type="entry name" value="WH_DNA-bd_sf"/>
</dbReference>
<reference evidence="5 6" key="1">
    <citation type="submission" date="2019-06" db="EMBL/GenBank/DDBJ databases">
        <title>Genomic Encyclopedia of Type Strains, Phase IV (KMG-V): Genome sequencing to study the core and pangenomes of soil and plant-associated prokaryotes.</title>
        <authorList>
            <person name="Whitman W."/>
        </authorList>
    </citation>
    <scope>NUCLEOTIDE SEQUENCE [LARGE SCALE GENOMIC DNA]</scope>
    <source>
        <strain evidence="5 6">BR 11880</strain>
    </source>
</reference>
<keyword evidence="1" id="KW-0805">Transcription regulation</keyword>
<accession>A0A560FPN9</accession>
<protein>
    <submittedName>
        <fullName evidence="5">GntR family transcriptional regulator</fullName>
    </submittedName>
</protein>
<dbReference type="Pfam" id="PF07729">
    <property type="entry name" value="FCD"/>
    <property type="match status" value="1"/>
</dbReference>
<dbReference type="Gene3D" id="1.20.120.530">
    <property type="entry name" value="GntR ligand-binding domain-like"/>
    <property type="match status" value="1"/>
</dbReference>
<dbReference type="Proteomes" id="UP000319859">
    <property type="component" value="Unassembled WGS sequence"/>
</dbReference>
<dbReference type="AlphaFoldDB" id="A0A560FPN9"/>
<dbReference type="GO" id="GO:0003677">
    <property type="term" value="F:DNA binding"/>
    <property type="evidence" value="ECO:0007669"/>
    <property type="project" value="UniProtKB-KW"/>
</dbReference>
<comment type="caution">
    <text evidence="5">The sequence shown here is derived from an EMBL/GenBank/DDBJ whole genome shotgun (WGS) entry which is preliminary data.</text>
</comment>
<proteinExistence type="predicted"/>
<dbReference type="SUPFAM" id="SSF46785">
    <property type="entry name" value="Winged helix' DNA-binding domain"/>
    <property type="match status" value="1"/>
</dbReference>